<evidence type="ECO:0000256" key="1">
    <source>
        <dbReference type="ARBA" id="ARBA00001966"/>
    </source>
</evidence>
<evidence type="ECO:0000313" key="14">
    <source>
        <dbReference type="EMBL" id="ADP77064.1"/>
    </source>
</evidence>
<dbReference type="InterPro" id="IPR053389">
    <property type="entry name" value="Pyruvate_synthase_PorD"/>
</dbReference>
<dbReference type="GO" id="GO:0016625">
    <property type="term" value="F:oxidoreductase activity, acting on the aldehyde or oxo group of donors, iron-sulfur protein as acceptor"/>
    <property type="evidence" value="ECO:0007669"/>
    <property type="project" value="InterPro"/>
</dbReference>
<evidence type="ECO:0000256" key="4">
    <source>
        <dbReference type="ARBA" id="ARBA00022485"/>
    </source>
</evidence>
<dbReference type="NCBIfam" id="TIGR02179">
    <property type="entry name" value="PorD_KorD"/>
    <property type="match status" value="1"/>
</dbReference>
<keyword evidence="6" id="KW-0677">Repeat</keyword>
<keyword evidence="14" id="KW-0560">Oxidoreductase</keyword>
<dbReference type="NCBIfam" id="NF040684">
    <property type="entry name" value="PorD_Arch"/>
    <property type="match status" value="1"/>
</dbReference>
<keyword evidence="7" id="KW-0249">Electron transport</keyword>
<feature type="domain" description="4Fe-4S ferredoxin-type" evidence="13">
    <location>
        <begin position="51"/>
        <end position="80"/>
    </location>
</feature>
<evidence type="ECO:0000256" key="3">
    <source>
        <dbReference type="ARBA" id="ARBA00022448"/>
    </source>
</evidence>
<dbReference type="STRING" id="523846.Mfer_0261"/>
<evidence type="ECO:0000259" key="13">
    <source>
        <dbReference type="PROSITE" id="PS51379"/>
    </source>
</evidence>
<dbReference type="HOGENOM" id="CLU_139698_1_1_2"/>
<evidence type="ECO:0000256" key="12">
    <source>
        <dbReference type="ARBA" id="ARBA00044818"/>
    </source>
</evidence>
<evidence type="ECO:0000256" key="5">
    <source>
        <dbReference type="ARBA" id="ARBA00022723"/>
    </source>
</evidence>
<comment type="cofactor">
    <cofactor evidence="1">
        <name>[4Fe-4S] cluster</name>
        <dbReference type="ChEBI" id="CHEBI:49883"/>
    </cofactor>
</comment>
<name>E3GXN2_METFV</name>
<dbReference type="KEGG" id="mfv:Mfer_0261"/>
<evidence type="ECO:0000256" key="11">
    <source>
        <dbReference type="ARBA" id="ARBA00044816"/>
    </source>
</evidence>
<dbReference type="EMBL" id="CP002278">
    <property type="protein sequence ID" value="ADP77064.1"/>
    <property type="molecule type" value="Genomic_DNA"/>
</dbReference>
<evidence type="ECO:0000313" key="15">
    <source>
        <dbReference type="Proteomes" id="UP000002315"/>
    </source>
</evidence>
<dbReference type="SUPFAM" id="SSF54862">
    <property type="entry name" value="4Fe-4S ferredoxins"/>
    <property type="match status" value="1"/>
</dbReference>
<sequence length="80" mass="9031">MKFIGVIVDKPGSTIKNKTGSWRVFKPILNKKKCIKCNTCILFCPEGCIDENHEINYDYCKGCGICEEECPVNAIKTVKE</sequence>
<dbReference type="AlphaFoldDB" id="E3GXN2"/>
<gene>
    <name evidence="14" type="ordered locus">Mfer_0261</name>
</gene>
<feature type="domain" description="4Fe-4S ferredoxin-type" evidence="13">
    <location>
        <begin position="25"/>
        <end position="50"/>
    </location>
</feature>
<dbReference type="PROSITE" id="PS51379">
    <property type="entry name" value="4FE4S_FER_2"/>
    <property type="match status" value="2"/>
</dbReference>
<dbReference type="Pfam" id="PF00037">
    <property type="entry name" value="Fer4"/>
    <property type="match status" value="2"/>
</dbReference>
<dbReference type="Gene3D" id="3.30.70.3270">
    <property type="match status" value="1"/>
</dbReference>
<evidence type="ECO:0000256" key="2">
    <source>
        <dbReference type="ARBA" id="ARBA00011595"/>
    </source>
</evidence>
<dbReference type="InterPro" id="IPR017900">
    <property type="entry name" value="4Fe4S_Fe_S_CS"/>
</dbReference>
<keyword evidence="5" id="KW-0479">Metal-binding</keyword>
<reference evidence="14 15" key="1">
    <citation type="journal article" date="2010" name="Stand. Genomic Sci.">
        <title>Complete genome sequence of Methanothermus fervidus type strain (V24S).</title>
        <authorList>
            <person name="Anderson I."/>
            <person name="Djao O.D."/>
            <person name="Misra M."/>
            <person name="Chertkov O."/>
            <person name="Nolan M."/>
            <person name="Lucas S."/>
            <person name="Lapidus A."/>
            <person name="Del Rio T.G."/>
            <person name="Tice H."/>
            <person name="Cheng J.F."/>
            <person name="Tapia R."/>
            <person name="Han C."/>
            <person name="Goodwin L."/>
            <person name="Pitluck S."/>
            <person name="Liolios K."/>
            <person name="Ivanova N."/>
            <person name="Mavromatis K."/>
            <person name="Mikhailova N."/>
            <person name="Pati A."/>
            <person name="Brambilla E."/>
            <person name="Chen A."/>
            <person name="Palaniappan K."/>
            <person name="Land M."/>
            <person name="Hauser L."/>
            <person name="Chang Y.J."/>
            <person name="Jeffries C.D."/>
            <person name="Sikorski J."/>
            <person name="Spring S."/>
            <person name="Rohde M."/>
            <person name="Eichinger K."/>
            <person name="Huber H."/>
            <person name="Wirth R."/>
            <person name="Goker M."/>
            <person name="Detter J.C."/>
            <person name="Woyke T."/>
            <person name="Bristow J."/>
            <person name="Eisen J.A."/>
            <person name="Markowitz V."/>
            <person name="Hugenholtz P."/>
            <person name="Klenk H.P."/>
            <person name="Kyrpides N.C."/>
        </authorList>
    </citation>
    <scope>NUCLEOTIDE SEQUENCE [LARGE SCALE GENOMIC DNA]</scope>
    <source>
        <strain evidence="15">ATCC 43054 / DSM 2088 / JCM 10308 / V24 S</strain>
    </source>
</reference>
<organism evidence="14 15">
    <name type="scientific">Methanothermus fervidus (strain ATCC 43054 / DSM 2088 / JCM 10308 / V24 S)</name>
    <dbReference type="NCBI Taxonomy" id="523846"/>
    <lineage>
        <taxon>Archaea</taxon>
        <taxon>Methanobacteriati</taxon>
        <taxon>Methanobacteriota</taxon>
        <taxon>Methanomada group</taxon>
        <taxon>Methanobacteria</taxon>
        <taxon>Methanobacteriales</taxon>
        <taxon>Methanothermaceae</taxon>
        <taxon>Methanothermus</taxon>
    </lineage>
</organism>
<dbReference type="Gene3D" id="3.30.70.20">
    <property type="match status" value="1"/>
</dbReference>
<dbReference type="InterPro" id="IPR011898">
    <property type="entry name" value="PorD_KorD"/>
</dbReference>
<keyword evidence="4" id="KW-0004">4Fe-4S</keyword>
<dbReference type="OrthoDB" id="23478at2157"/>
<evidence type="ECO:0000256" key="9">
    <source>
        <dbReference type="ARBA" id="ARBA00023014"/>
    </source>
</evidence>
<keyword evidence="3" id="KW-0813">Transport</keyword>
<dbReference type="Proteomes" id="UP000002315">
    <property type="component" value="Chromosome"/>
</dbReference>
<dbReference type="GO" id="GO:0046872">
    <property type="term" value="F:metal ion binding"/>
    <property type="evidence" value="ECO:0007669"/>
    <property type="project" value="UniProtKB-KW"/>
</dbReference>
<keyword evidence="14" id="KW-0670">Pyruvate</keyword>
<protein>
    <recommendedName>
        <fullName evidence="10">Pyruvate synthase subunit PorD</fullName>
    </recommendedName>
    <alternativeName>
        <fullName evidence="12">Pyruvate oxidoreductase delta chain</fullName>
    </alternativeName>
    <alternativeName>
        <fullName evidence="11">Pyruvic-ferredoxin oxidoreductase subunit delta</fullName>
    </alternativeName>
</protein>
<evidence type="ECO:0000256" key="7">
    <source>
        <dbReference type="ARBA" id="ARBA00022982"/>
    </source>
</evidence>
<keyword evidence="9" id="KW-0411">Iron-sulfur</keyword>
<dbReference type="InterPro" id="IPR017896">
    <property type="entry name" value="4Fe4S_Fe-S-bd"/>
</dbReference>
<accession>E3GXN2</accession>
<keyword evidence="8" id="KW-0408">Iron</keyword>
<dbReference type="PANTHER" id="PTHR43724:SF1">
    <property type="entry name" value="PYRUVATE SYNTHASE SUBUNIT PORD"/>
    <property type="match status" value="1"/>
</dbReference>
<evidence type="ECO:0000256" key="8">
    <source>
        <dbReference type="ARBA" id="ARBA00023004"/>
    </source>
</evidence>
<proteinExistence type="predicted"/>
<keyword evidence="15" id="KW-1185">Reference proteome</keyword>
<dbReference type="PANTHER" id="PTHR43724">
    <property type="entry name" value="PYRUVATE SYNTHASE SUBUNIT PORD"/>
    <property type="match status" value="1"/>
</dbReference>
<dbReference type="GO" id="GO:0051539">
    <property type="term" value="F:4 iron, 4 sulfur cluster binding"/>
    <property type="evidence" value="ECO:0007669"/>
    <property type="project" value="UniProtKB-KW"/>
</dbReference>
<evidence type="ECO:0000256" key="6">
    <source>
        <dbReference type="ARBA" id="ARBA00022737"/>
    </source>
</evidence>
<dbReference type="PROSITE" id="PS00198">
    <property type="entry name" value="4FE4S_FER_1"/>
    <property type="match status" value="1"/>
</dbReference>
<comment type="subunit">
    <text evidence="2">Heterotetramer of one alpha, one beta, one delta and one gamma chain.</text>
</comment>
<evidence type="ECO:0000256" key="10">
    <source>
        <dbReference type="ARBA" id="ARBA00044788"/>
    </source>
</evidence>